<protein>
    <submittedName>
        <fullName evidence="1">Uncharacterized protein</fullName>
    </submittedName>
</protein>
<reference evidence="1 2" key="1">
    <citation type="submission" date="2021-03" db="EMBL/GenBank/DDBJ databases">
        <title>Genomic Encyclopedia of Type Strains, Phase IV (KMG-IV): sequencing the most valuable type-strain genomes for metagenomic binning, comparative biology and taxonomic classification.</title>
        <authorList>
            <person name="Goeker M."/>
        </authorList>
    </citation>
    <scope>NUCLEOTIDE SEQUENCE [LARGE SCALE GENOMIC DNA]</scope>
    <source>
        <strain evidence="1 2">DSM 15596</strain>
    </source>
</reference>
<sequence>MMERGYISYFQYGQEDIAELANASLKVRHIVEKTRHMLGQHAVEERLTVLKGTSPDQPGRSGEGGGMFQKWVKGPRGWKFIDYEKYGVQIGDRLEGSGTRRLLQMLIWSHYENILMLHPFIGGEPFYDGEELEVIGKYFVPTYSSAIPFLQSGKAFKAIRAGIPLYQELIPAPVVIAGAQGEELAGNWVTGVNLNAAGYAGIMPYLKTNGRREFMEARMI</sequence>
<proteinExistence type="predicted"/>
<dbReference type="EMBL" id="JAGGKI010000037">
    <property type="protein sequence ID" value="MBP1897000.1"/>
    <property type="molecule type" value="Genomic_DNA"/>
</dbReference>
<evidence type="ECO:0000313" key="1">
    <source>
        <dbReference type="EMBL" id="MBP1897000.1"/>
    </source>
</evidence>
<keyword evidence="2" id="KW-1185">Reference proteome</keyword>
<dbReference type="GeneID" id="95407973"/>
<evidence type="ECO:0000313" key="2">
    <source>
        <dbReference type="Proteomes" id="UP000706926"/>
    </source>
</evidence>
<gene>
    <name evidence="1" type="ORF">J2Z18_006145</name>
</gene>
<name>A0ABS4FL56_9BACL</name>
<organism evidence="1 2">
    <name type="scientific">Paenibacillus lactis</name>
    <dbReference type="NCBI Taxonomy" id="228574"/>
    <lineage>
        <taxon>Bacteria</taxon>
        <taxon>Bacillati</taxon>
        <taxon>Bacillota</taxon>
        <taxon>Bacilli</taxon>
        <taxon>Bacillales</taxon>
        <taxon>Paenibacillaceae</taxon>
        <taxon>Paenibacillus</taxon>
    </lineage>
</organism>
<dbReference type="Proteomes" id="UP000706926">
    <property type="component" value="Unassembled WGS sequence"/>
</dbReference>
<accession>A0ABS4FL56</accession>
<comment type="caution">
    <text evidence="1">The sequence shown here is derived from an EMBL/GenBank/DDBJ whole genome shotgun (WGS) entry which is preliminary data.</text>
</comment>
<dbReference type="RefSeq" id="WP_210095755.1">
    <property type="nucleotide sequence ID" value="NZ_CP139098.1"/>
</dbReference>